<dbReference type="PRINTS" id="PR00313">
    <property type="entry name" value="CABNDNGRPT"/>
</dbReference>
<accession>A0A6F8PSN1</accession>
<dbReference type="InterPro" id="IPR018511">
    <property type="entry name" value="Hemolysin-typ_Ca-bd_CS"/>
</dbReference>
<evidence type="ECO:0000313" key="4">
    <source>
        <dbReference type="Proteomes" id="UP000501726"/>
    </source>
</evidence>
<proteinExistence type="predicted"/>
<dbReference type="AlphaFoldDB" id="A0A6F8PSN1"/>
<dbReference type="KEGG" id="tse:THMIRHAS_04980"/>
<dbReference type="Gene3D" id="2.150.10.10">
    <property type="entry name" value="Serralysin-like metalloprotease, C-terminal"/>
    <property type="match status" value="1"/>
</dbReference>
<keyword evidence="1" id="KW-0106">Calcium</keyword>
<dbReference type="EMBL" id="AP021889">
    <property type="protein sequence ID" value="BBP45125.1"/>
    <property type="molecule type" value="Genomic_DNA"/>
</dbReference>
<feature type="region of interest" description="Disordered" evidence="2">
    <location>
        <begin position="1"/>
        <end position="40"/>
    </location>
</feature>
<reference evidence="4" key="1">
    <citation type="submission" date="2019-11" db="EMBL/GenBank/DDBJ databases">
        <title>Isolation and characterization of two novel species in the genus Thiomicrorhabdus.</title>
        <authorList>
            <person name="Mochizuki J."/>
            <person name="Kojima H."/>
            <person name="Fukui M."/>
        </authorList>
    </citation>
    <scope>NUCLEOTIDE SEQUENCE [LARGE SCALE GENOMIC DNA]</scope>
    <source>
        <strain evidence="4">aks77</strain>
    </source>
</reference>
<evidence type="ECO:0000256" key="2">
    <source>
        <dbReference type="SAM" id="MobiDB-lite"/>
    </source>
</evidence>
<dbReference type="InterPro" id="IPR011049">
    <property type="entry name" value="Serralysin-like_metalloprot_C"/>
</dbReference>
<evidence type="ECO:0000313" key="3">
    <source>
        <dbReference type="EMBL" id="BBP45125.1"/>
    </source>
</evidence>
<dbReference type="Proteomes" id="UP000501726">
    <property type="component" value="Chromosome"/>
</dbReference>
<protein>
    <recommendedName>
        <fullName evidence="5">Calcium-binding protein</fullName>
    </recommendedName>
</protein>
<evidence type="ECO:0008006" key="5">
    <source>
        <dbReference type="Google" id="ProtNLM"/>
    </source>
</evidence>
<organism evidence="3 4">
    <name type="scientific">Thiosulfatimonas sediminis</name>
    <dbReference type="NCBI Taxonomy" id="2675054"/>
    <lineage>
        <taxon>Bacteria</taxon>
        <taxon>Pseudomonadati</taxon>
        <taxon>Pseudomonadota</taxon>
        <taxon>Gammaproteobacteria</taxon>
        <taxon>Thiotrichales</taxon>
        <taxon>Piscirickettsiaceae</taxon>
        <taxon>Thiosulfatimonas</taxon>
    </lineage>
</organism>
<keyword evidence="4" id="KW-1185">Reference proteome</keyword>
<name>A0A6F8PSN1_9GAMM</name>
<sequence>MTASADDVNGTDGNDTIEAGSVQAGGAHTLGASDTLDGGDGTDTINIIEDRATATTLFPNMSNVENVNVQALTAAAVDFTNTTGIETLTNSQSVANTTITNLVDDATFNFVNTATTMDVGYFNNNNADTTVDVMMDQANGSSLTLGGTAATATAATTAVANAVDTLNVTLDNDTYAIGAGTFTGLNATGNLTTIDLGGDATATTVANMTAGGLTANVTTFDASDLEGTLVANLLGNNNDVSFMGAQGATTVVIGQGDNTVTMQDANDLVVLSSTGFDANDMMDGAGGMDTLEIHANITDSLQNNAATNVGGLDDATDDLVLAVNNVSNFERLILDVWTQTVESIDLDVSLITNGINTFAFDDTFEDVDFNGDLISANVDDLDVTGVVNVTNVTAAQDFEFLADQSNGANVFTSAAAGETLNVELVGHDSAQEMTDADSLNMTASGFTTVNSTLTNVDVNGDAQGTPINGVAQALGTSTLTAAIDDGATLNVDGTTGQAFVSATLGTAPTATDSLTLDASALNTLAGTDIDPTAGVTTVGDNVFTVQAALNSSTITTTEQADTINASNGDDMIMAGAGNDTVFAGTGDDTVFGGAGNDAITAGQGVDTLDGGEGDDTFNFTFGTTPATEGLTSADTVIGGDGNDTVAMQVGVTLNDQVYNSNRPVNTSYQPHLSVNN</sequence>
<dbReference type="SUPFAM" id="SSF51120">
    <property type="entry name" value="beta-Roll"/>
    <property type="match status" value="1"/>
</dbReference>
<dbReference type="InterPro" id="IPR001343">
    <property type="entry name" value="Hemolysn_Ca-bd"/>
</dbReference>
<dbReference type="GO" id="GO:0005509">
    <property type="term" value="F:calcium ion binding"/>
    <property type="evidence" value="ECO:0007669"/>
    <property type="project" value="InterPro"/>
</dbReference>
<evidence type="ECO:0000256" key="1">
    <source>
        <dbReference type="ARBA" id="ARBA00022837"/>
    </source>
</evidence>
<dbReference type="Pfam" id="PF00353">
    <property type="entry name" value="HemolysinCabind"/>
    <property type="match status" value="5"/>
</dbReference>
<gene>
    <name evidence="3" type="ORF">THMIRHAS_04980</name>
</gene>
<dbReference type="PROSITE" id="PS00330">
    <property type="entry name" value="HEMOLYSIN_CALCIUM"/>
    <property type="match status" value="1"/>
</dbReference>